<reference evidence="6 7" key="1">
    <citation type="submission" date="2014-06" db="EMBL/GenBank/DDBJ databases">
        <title>The Genome of the Aflatoxigenic Filamentous Fungus Aspergillus nomius.</title>
        <authorList>
            <person name="Moore M.G."/>
            <person name="Shannon B.M."/>
            <person name="Brian M.M."/>
        </authorList>
    </citation>
    <scope>NUCLEOTIDE SEQUENCE [LARGE SCALE GENOMIC DNA]</scope>
    <source>
        <strain evidence="6 7">NRRL 13137</strain>
    </source>
</reference>
<dbReference type="RefSeq" id="XP_015405607.1">
    <property type="nucleotide sequence ID" value="XM_015552249.1"/>
</dbReference>
<dbReference type="PANTHER" id="PTHR43788">
    <property type="entry name" value="DNA2/NAM7 HELICASE FAMILY MEMBER"/>
    <property type="match status" value="1"/>
</dbReference>
<dbReference type="InterPro" id="IPR041679">
    <property type="entry name" value="DNA2/NAM7-like_C"/>
</dbReference>
<dbReference type="AlphaFoldDB" id="A0A0L1IYU7"/>
<dbReference type="Gene3D" id="3.40.50.300">
    <property type="entry name" value="P-loop containing nucleotide triphosphate hydrolases"/>
    <property type="match status" value="1"/>
</dbReference>
<evidence type="ECO:0000256" key="3">
    <source>
        <dbReference type="ARBA" id="ARBA00022806"/>
    </source>
</evidence>
<evidence type="ECO:0000313" key="6">
    <source>
        <dbReference type="EMBL" id="KNG84684.1"/>
    </source>
</evidence>
<keyword evidence="4" id="KW-0067">ATP-binding</keyword>
<evidence type="ECO:0000256" key="2">
    <source>
        <dbReference type="ARBA" id="ARBA00022801"/>
    </source>
</evidence>
<evidence type="ECO:0000313" key="7">
    <source>
        <dbReference type="Proteomes" id="UP000037505"/>
    </source>
</evidence>
<keyword evidence="2" id="KW-0378">Hydrolase</keyword>
<feature type="domain" description="DNA2/NAM7 helicase-like C-terminal" evidence="5">
    <location>
        <begin position="113"/>
        <end position="164"/>
    </location>
</feature>
<dbReference type="Pfam" id="PF13087">
    <property type="entry name" value="AAA_12"/>
    <property type="match status" value="1"/>
</dbReference>
<dbReference type="STRING" id="1509407.A0A0L1IYU7"/>
<evidence type="ECO:0000256" key="4">
    <source>
        <dbReference type="ARBA" id="ARBA00022840"/>
    </source>
</evidence>
<dbReference type="SUPFAM" id="SSF52540">
    <property type="entry name" value="P-loop containing nucleoside triphosphate hydrolases"/>
    <property type="match status" value="1"/>
</dbReference>
<dbReference type="GO" id="GO:0005524">
    <property type="term" value="F:ATP binding"/>
    <property type="evidence" value="ECO:0007669"/>
    <property type="project" value="UniProtKB-KW"/>
</dbReference>
<organism evidence="6 7">
    <name type="scientific">Aspergillus nomiae NRRL (strain ATCC 15546 / NRRL 13137 / CBS 260.88 / M93)</name>
    <dbReference type="NCBI Taxonomy" id="1509407"/>
    <lineage>
        <taxon>Eukaryota</taxon>
        <taxon>Fungi</taxon>
        <taxon>Dikarya</taxon>
        <taxon>Ascomycota</taxon>
        <taxon>Pezizomycotina</taxon>
        <taxon>Eurotiomycetes</taxon>
        <taxon>Eurotiomycetidae</taxon>
        <taxon>Eurotiales</taxon>
        <taxon>Aspergillaceae</taxon>
        <taxon>Aspergillus</taxon>
        <taxon>Aspergillus subgen. Circumdati</taxon>
    </lineage>
</organism>
<evidence type="ECO:0000256" key="1">
    <source>
        <dbReference type="ARBA" id="ARBA00022741"/>
    </source>
</evidence>
<dbReference type="GO" id="GO:0016787">
    <property type="term" value="F:hydrolase activity"/>
    <property type="evidence" value="ECO:0007669"/>
    <property type="project" value="UniProtKB-KW"/>
</dbReference>
<dbReference type="GeneID" id="26808797"/>
<comment type="caution">
    <text evidence="6">The sequence shown here is derived from an EMBL/GenBank/DDBJ whole genome shotgun (WGS) entry which is preliminary data.</text>
</comment>
<name>A0A0L1IYU7_ASPN3</name>
<keyword evidence="3" id="KW-0347">Helicase</keyword>
<dbReference type="GO" id="GO:0043139">
    <property type="term" value="F:5'-3' DNA helicase activity"/>
    <property type="evidence" value="ECO:0007669"/>
    <property type="project" value="TreeGrafter"/>
</dbReference>
<keyword evidence="1" id="KW-0547">Nucleotide-binding</keyword>
<dbReference type="InterPro" id="IPR050534">
    <property type="entry name" value="Coronavir_polyprotein_1ab"/>
</dbReference>
<proteinExistence type="predicted"/>
<dbReference type="EMBL" id="JNOM01000194">
    <property type="protein sequence ID" value="KNG84684.1"/>
    <property type="molecule type" value="Genomic_DNA"/>
</dbReference>
<sequence length="177" mass="20111">MLQTNDQNHSQILDLFNREMYRGEFVHGPGNDRLERVGRVRDSFPGSRHWFRALNVHGVRQLFISVIGVAKRMKNSLSWSNETQGDVLRHLLTSLYSFQTPNGDLRTYRDNLTVDAAQGQEAPSVVFLMTKPSQNVASAGFMADANRLNIALSRAKKVMIIIGNLRDWNNDGIDKMH</sequence>
<protein>
    <recommendedName>
        <fullName evidence="5">DNA2/NAM7 helicase-like C-terminal domain-containing protein</fullName>
    </recommendedName>
</protein>
<accession>A0A0L1IYU7</accession>
<dbReference type="Proteomes" id="UP000037505">
    <property type="component" value="Unassembled WGS sequence"/>
</dbReference>
<dbReference type="OrthoDB" id="4510440at2759"/>
<dbReference type="InterPro" id="IPR027417">
    <property type="entry name" value="P-loop_NTPase"/>
</dbReference>
<evidence type="ECO:0000259" key="5">
    <source>
        <dbReference type="Pfam" id="PF13087"/>
    </source>
</evidence>
<dbReference type="PANTHER" id="PTHR43788:SF8">
    <property type="entry name" value="DNA-BINDING PROTEIN SMUBP-2"/>
    <property type="match status" value="1"/>
</dbReference>
<keyword evidence="7" id="KW-1185">Reference proteome</keyword>
<gene>
    <name evidence="6" type="ORF">ANOM_006993</name>
</gene>